<accession>A0AC58RZ62</accession>
<gene>
    <name evidence="2" type="primary">LOC107812524</name>
</gene>
<dbReference type="RefSeq" id="XP_075078031.1">
    <property type="nucleotide sequence ID" value="XM_075221930.1"/>
</dbReference>
<evidence type="ECO:0000313" key="2">
    <source>
        <dbReference type="RefSeq" id="XP_075078031.1"/>
    </source>
</evidence>
<dbReference type="Proteomes" id="UP000790787">
    <property type="component" value="Chromosome 9"/>
</dbReference>
<protein>
    <submittedName>
        <fullName evidence="2">Bifunctional nitrilase/nitrile hydratase NIT4A-like</fullName>
    </submittedName>
</protein>
<keyword evidence="1" id="KW-1185">Reference proteome</keyword>
<sequence>MASVPTLPPANDGPSFAEVNLNGDSSAPIVRAAVIQYSSIFFDTPATLDKAEMLLFHAARHGAQLVVFPEAFIGGYPRGSTFGISIGNQTNKGKEDFRKYNASAIDVPGPEVDRLAAAAGKYKVYVVIGVIERDGHTLYSTVLFFNSQGCYLGKHRKIMPTGLERVIWGSGDGSTIPVYDTPLGKIGAAICWENRMPLLRTAMFAKGIEIYCAPTADDRNVWLASMTHIALEGGCFVLSAHQCCRRKDYPPASEYVFSGTEEDLTPDSIVCDGGSVIISPSGDVLAGPLNGMEGFVFANLDLGEITRAKFDFDVVGRDARPEVLSLIVRDQPVSAVSFTSRPS</sequence>
<evidence type="ECO:0000313" key="1">
    <source>
        <dbReference type="Proteomes" id="UP000790787"/>
    </source>
</evidence>
<proteinExistence type="predicted"/>
<organism evidence="1 2">
    <name type="scientific">Nicotiana tabacum</name>
    <name type="common">Common tobacco</name>
    <dbReference type="NCBI Taxonomy" id="4097"/>
    <lineage>
        <taxon>Eukaryota</taxon>
        <taxon>Viridiplantae</taxon>
        <taxon>Streptophyta</taxon>
        <taxon>Embryophyta</taxon>
        <taxon>Tracheophyta</taxon>
        <taxon>Spermatophyta</taxon>
        <taxon>Magnoliopsida</taxon>
        <taxon>eudicotyledons</taxon>
        <taxon>Gunneridae</taxon>
        <taxon>Pentapetalae</taxon>
        <taxon>asterids</taxon>
        <taxon>lamiids</taxon>
        <taxon>Solanales</taxon>
        <taxon>Solanaceae</taxon>
        <taxon>Nicotianoideae</taxon>
        <taxon>Nicotianeae</taxon>
        <taxon>Nicotiana</taxon>
    </lineage>
</organism>
<reference evidence="1" key="1">
    <citation type="journal article" date="2014" name="Nat. Commun.">
        <title>The tobacco genome sequence and its comparison with those of tomato and potato.</title>
        <authorList>
            <person name="Sierro N."/>
            <person name="Battey J.N."/>
            <person name="Ouadi S."/>
            <person name="Bakaher N."/>
            <person name="Bovet L."/>
            <person name="Willig A."/>
            <person name="Goepfert S."/>
            <person name="Peitsch M.C."/>
            <person name="Ivanov N.V."/>
        </authorList>
    </citation>
    <scope>NUCLEOTIDE SEQUENCE [LARGE SCALE GENOMIC DNA]</scope>
</reference>
<reference evidence="2" key="2">
    <citation type="submission" date="2025-08" db="UniProtKB">
        <authorList>
            <consortium name="RefSeq"/>
        </authorList>
    </citation>
    <scope>IDENTIFICATION</scope>
    <source>
        <tissue evidence="2">Leaf</tissue>
    </source>
</reference>
<name>A0AC58RZ62_TOBAC</name>